<evidence type="ECO:0000256" key="1">
    <source>
        <dbReference type="SAM" id="Coils"/>
    </source>
</evidence>
<evidence type="ECO:0000313" key="4">
    <source>
        <dbReference type="EMBL" id="OGD66512.1"/>
    </source>
</evidence>
<keyword evidence="1" id="KW-0175">Coiled coil</keyword>
<name>A0A1F5EGG1_9BACT</name>
<comment type="caution">
    <text evidence="4">The sequence shown here is derived from an EMBL/GenBank/DDBJ whole genome shotgun (WGS) entry which is preliminary data.</text>
</comment>
<organism evidence="4 5">
    <name type="scientific">Candidatus Campbellbacteria bacterium RIFCSPLOWO2_02_35_12</name>
    <dbReference type="NCBI Taxonomy" id="1797580"/>
    <lineage>
        <taxon>Bacteria</taxon>
        <taxon>Candidatus Campbelliibacteriota</taxon>
    </lineage>
</organism>
<accession>A0A1F5EGG1</accession>
<sequence>MDFEFKNHKSLIFICLIIFPIIFFVILYTQITYAQSSIEVRRAQLENNLEIIEEEIETQQTLLQDKQRERVSFERDVAILEAQIEKTKLSIKARDISIAKLNQDINKKEKAIDTLNKKLEKEKESLGQLIRKTNKIDNVSLAEIMLGNQNLSDFFEDIDTFNSIKTALNKSFEEIEGTKTSTESQKRLFQDKQSEEMELRDIQRLQKNKIEKQEKEKQIIIEATKGIEAEYQKLIKAKEKNAAQIRSELFALRGSAAIPFEQALELANIASKKTGVRSAFILGVIAEESNLGENIGTGNWKEDLYQCYKSIGYITSAEKQKAAFLKITSDLGLNPDILPVSKKPWYGCGGAMGPAQFMPTTWALYTDRIAKAVGHNPPNPWNPSDAFMAAAILLMDNGADKGTQYAERLAALRYLAGWKNAEKPSYSFYGDDVMELAAKYQKLIDILQGD</sequence>
<feature type="coiled-coil region" evidence="1">
    <location>
        <begin position="35"/>
        <end position="136"/>
    </location>
</feature>
<dbReference type="Pfam" id="PF13406">
    <property type="entry name" value="SLT_2"/>
    <property type="match status" value="1"/>
</dbReference>
<dbReference type="EMBL" id="MFAC01000030">
    <property type="protein sequence ID" value="OGD66512.1"/>
    <property type="molecule type" value="Genomic_DNA"/>
</dbReference>
<evidence type="ECO:0000256" key="2">
    <source>
        <dbReference type="SAM" id="Phobius"/>
    </source>
</evidence>
<dbReference type="SUPFAM" id="SSF53955">
    <property type="entry name" value="Lysozyme-like"/>
    <property type="match status" value="1"/>
</dbReference>
<dbReference type="InterPro" id="IPR031304">
    <property type="entry name" value="SLT_2"/>
</dbReference>
<dbReference type="Gene3D" id="6.10.250.3150">
    <property type="match status" value="1"/>
</dbReference>
<evidence type="ECO:0000259" key="3">
    <source>
        <dbReference type="Pfam" id="PF13406"/>
    </source>
</evidence>
<protein>
    <recommendedName>
        <fullName evidence="3">Transglycosylase SLT domain-containing protein</fullName>
    </recommendedName>
</protein>
<keyword evidence="2" id="KW-0812">Transmembrane</keyword>
<dbReference type="Gene3D" id="1.10.530.10">
    <property type="match status" value="1"/>
</dbReference>
<dbReference type="Proteomes" id="UP000186029">
    <property type="component" value="Unassembled WGS sequence"/>
</dbReference>
<gene>
    <name evidence="4" type="ORF">A2Z61_01695</name>
</gene>
<evidence type="ECO:0000313" key="5">
    <source>
        <dbReference type="Proteomes" id="UP000186029"/>
    </source>
</evidence>
<feature type="transmembrane region" description="Helical" evidence="2">
    <location>
        <begin position="12"/>
        <end position="31"/>
    </location>
</feature>
<feature type="domain" description="Transglycosylase SLT" evidence="3">
    <location>
        <begin position="262"/>
        <end position="409"/>
    </location>
</feature>
<keyword evidence="2" id="KW-0472">Membrane</keyword>
<dbReference type="AlphaFoldDB" id="A0A1F5EGG1"/>
<proteinExistence type="predicted"/>
<keyword evidence="2" id="KW-1133">Transmembrane helix</keyword>
<dbReference type="STRING" id="1797580.A2Z61_01695"/>
<reference evidence="4 5" key="1">
    <citation type="journal article" date="2016" name="Nat. Commun.">
        <title>Thousands of microbial genomes shed light on interconnected biogeochemical processes in an aquifer system.</title>
        <authorList>
            <person name="Anantharaman K."/>
            <person name="Brown C.T."/>
            <person name="Hug L.A."/>
            <person name="Sharon I."/>
            <person name="Castelle C.J."/>
            <person name="Probst A.J."/>
            <person name="Thomas B.C."/>
            <person name="Singh A."/>
            <person name="Wilkins M.J."/>
            <person name="Karaoz U."/>
            <person name="Brodie E.L."/>
            <person name="Williams K.H."/>
            <person name="Hubbard S.S."/>
            <person name="Banfield J.F."/>
        </authorList>
    </citation>
    <scope>NUCLEOTIDE SEQUENCE [LARGE SCALE GENOMIC DNA]</scope>
</reference>
<dbReference type="InterPro" id="IPR023346">
    <property type="entry name" value="Lysozyme-like_dom_sf"/>
</dbReference>